<dbReference type="Gene3D" id="1.10.260.40">
    <property type="entry name" value="lambda repressor-like DNA-binding domains"/>
    <property type="match status" value="1"/>
</dbReference>
<dbReference type="PROSITE" id="PS50943">
    <property type="entry name" value="HTH_CROC1"/>
    <property type="match status" value="1"/>
</dbReference>
<keyword evidence="3" id="KW-1185">Reference proteome</keyword>
<evidence type="ECO:0000313" key="3">
    <source>
        <dbReference type="Proteomes" id="UP001597018"/>
    </source>
</evidence>
<dbReference type="Proteomes" id="UP001597018">
    <property type="component" value="Unassembled WGS sequence"/>
</dbReference>
<dbReference type="InterPro" id="IPR001387">
    <property type="entry name" value="Cro/C1-type_HTH"/>
</dbReference>
<organism evidence="2 3">
    <name type="scientific">Saccharopolyspora rosea</name>
    <dbReference type="NCBI Taxonomy" id="524884"/>
    <lineage>
        <taxon>Bacteria</taxon>
        <taxon>Bacillati</taxon>
        <taxon>Actinomycetota</taxon>
        <taxon>Actinomycetes</taxon>
        <taxon>Pseudonocardiales</taxon>
        <taxon>Pseudonocardiaceae</taxon>
        <taxon>Saccharopolyspora</taxon>
    </lineage>
</organism>
<dbReference type="SUPFAM" id="SSF47413">
    <property type="entry name" value="lambda repressor-like DNA-binding domains"/>
    <property type="match status" value="1"/>
</dbReference>
<feature type="domain" description="HTH cro/C1-type" evidence="1">
    <location>
        <begin position="10"/>
        <end position="53"/>
    </location>
</feature>
<dbReference type="Pfam" id="PF01381">
    <property type="entry name" value="HTH_3"/>
    <property type="match status" value="1"/>
</dbReference>
<reference evidence="3" key="1">
    <citation type="journal article" date="2019" name="Int. J. Syst. Evol. Microbiol.">
        <title>The Global Catalogue of Microorganisms (GCM) 10K type strain sequencing project: providing services to taxonomists for standard genome sequencing and annotation.</title>
        <authorList>
            <consortium name="The Broad Institute Genomics Platform"/>
            <consortium name="The Broad Institute Genome Sequencing Center for Infectious Disease"/>
            <person name="Wu L."/>
            <person name="Ma J."/>
        </authorList>
    </citation>
    <scope>NUCLEOTIDE SEQUENCE [LARGE SCALE GENOMIC DNA]</scope>
    <source>
        <strain evidence="3">CCUG 56401</strain>
    </source>
</reference>
<dbReference type="EMBL" id="JBHTIW010000051">
    <property type="protein sequence ID" value="MFD0923973.1"/>
    <property type="molecule type" value="Genomic_DNA"/>
</dbReference>
<gene>
    <name evidence="2" type="ORF">ACFQ16_29865</name>
</gene>
<comment type="caution">
    <text evidence="2">The sequence shown here is derived from an EMBL/GenBank/DDBJ whole genome shotgun (WGS) entry which is preliminary data.</text>
</comment>
<feature type="non-terminal residue" evidence="2">
    <location>
        <position position="84"/>
    </location>
</feature>
<dbReference type="RefSeq" id="WP_380760525.1">
    <property type="nucleotide sequence ID" value="NZ_JBHTIW010000051.1"/>
</dbReference>
<protein>
    <submittedName>
        <fullName evidence="2">Helix-turn-helix domain-containing protein</fullName>
    </submittedName>
</protein>
<dbReference type="CDD" id="cd00093">
    <property type="entry name" value="HTH_XRE"/>
    <property type="match status" value="1"/>
</dbReference>
<dbReference type="InterPro" id="IPR010982">
    <property type="entry name" value="Lambda_DNA-bd_dom_sf"/>
</dbReference>
<evidence type="ECO:0000313" key="2">
    <source>
        <dbReference type="EMBL" id="MFD0923973.1"/>
    </source>
</evidence>
<proteinExistence type="predicted"/>
<sequence>MESARIGSRLRAIRRSQGLTLEELAAAAGMSVSTLSRLESGKRQANLELLVPLRFFHRVWCSRVRMAWARVVTWWGLQRTRSRT</sequence>
<accession>A0ABW3G205</accession>
<dbReference type="SMART" id="SM00530">
    <property type="entry name" value="HTH_XRE"/>
    <property type="match status" value="1"/>
</dbReference>
<name>A0ABW3G205_9PSEU</name>
<evidence type="ECO:0000259" key="1">
    <source>
        <dbReference type="PROSITE" id="PS50943"/>
    </source>
</evidence>